<evidence type="ECO:0000313" key="6">
    <source>
        <dbReference type="Proteomes" id="UP000290289"/>
    </source>
</evidence>
<keyword evidence="3" id="KW-0256">Endoplasmic reticulum</keyword>
<dbReference type="STRING" id="3750.A0A498I1S6"/>
<dbReference type="EMBL" id="RDQH01000340">
    <property type="protein sequence ID" value="RXH77090.1"/>
    <property type="molecule type" value="Genomic_DNA"/>
</dbReference>
<evidence type="ECO:0000259" key="4">
    <source>
        <dbReference type="Pfam" id="PF04389"/>
    </source>
</evidence>
<dbReference type="InterPro" id="IPR007484">
    <property type="entry name" value="Peptidase_M28"/>
</dbReference>
<dbReference type="GO" id="GO:0005783">
    <property type="term" value="C:endoplasmic reticulum"/>
    <property type="evidence" value="ECO:0007669"/>
    <property type="project" value="UniProtKB-SubCell"/>
</dbReference>
<dbReference type="Gene3D" id="3.40.630.10">
    <property type="entry name" value="Zn peptidases"/>
    <property type="match status" value="1"/>
</dbReference>
<dbReference type="SUPFAM" id="SSF53187">
    <property type="entry name" value="Zn-dependent exopeptidases"/>
    <property type="match status" value="1"/>
</dbReference>
<dbReference type="Pfam" id="PF04389">
    <property type="entry name" value="Peptidase_M28"/>
    <property type="match status" value="1"/>
</dbReference>
<dbReference type="InterPro" id="IPR045175">
    <property type="entry name" value="M28_fam"/>
</dbReference>
<dbReference type="AlphaFoldDB" id="A0A498I1S6"/>
<keyword evidence="6" id="KW-1185">Reference proteome</keyword>
<proteinExistence type="predicted"/>
<dbReference type="GO" id="GO:0006508">
    <property type="term" value="P:proteolysis"/>
    <property type="evidence" value="ECO:0007669"/>
    <property type="project" value="InterPro"/>
</dbReference>
<dbReference type="GO" id="GO:0008235">
    <property type="term" value="F:metalloexopeptidase activity"/>
    <property type="evidence" value="ECO:0007669"/>
    <property type="project" value="InterPro"/>
</dbReference>
<comment type="cofactor">
    <cofactor evidence="1">
        <name>Zn(2+)</name>
        <dbReference type="ChEBI" id="CHEBI:29105"/>
    </cofactor>
</comment>
<accession>A0A498I1S6</accession>
<name>A0A498I1S6_MALDO</name>
<dbReference type="Proteomes" id="UP000290289">
    <property type="component" value="Chromosome 14"/>
</dbReference>
<feature type="domain" description="Peptidase M28" evidence="4">
    <location>
        <begin position="118"/>
        <end position="167"/>
    </location>
</feature>
<gene>
    <name evidence="5" type="ORF">DVH24_019978</name>
</gene>
<evidence type="ECO:0000313" key="5">
    <source>
        <dbReference type="EMBL" id="RXH77090.1"/>
    </source>
</evidence>
<dbReference type="PANTHER" id="PTHR12147">
    <property type="entry name" value="METALLOPEPTIDASE M28 FAMILY MEMBER"/>
    <property type="match status" value="1"/>
</dbReference>
<organism evidence="5 6">
    <name type="scientific">Malus domestica</name>
    <name type="common">Apple</name>
    <name type="synonym">Pyrus malus</name>
    <dbReference type="NCBI Taxonomy" id="3750"/>
    <lineage>
        <taxon>Eukaryota</taxon>
        <taxon>Viridiplantae</taxon>
        <taxon>Streptophyta</taxon>
        <taxon>Embryophyta</taxon>
        <taxon>Tracheophyta</taxon>
        <taxon>Spermatophyta</taxon>
        <taxon>Magnoliopsida</taxon>
        <taxon>eudicotyledons</taxon>
        <taxon>Gunneridae</taxon>
        <taxon>Pentapetalae</taxon>
        <taxon>rosids</taxon>
        <taxon>fabids</taxon>
        <taxon>Rosales</taxon>
        <taxon>Rosaceae</taxon>
        <taxon>Amygdaloideae</taxon>
        <taxon>Maleae</taxon>
        <taxon>Malus</taxon>
    </lineage>
</organism>
<comment type="subcellular location">
    <subcellularLocation>
        <location evidence="2">Endoplasmic reticulum</location>
    </subcellularLocation>
</comment>
<dbReference type="PANTHER" id="PTHR12147:SF22">
    <property type="entry name" value="ENDOPLASMIC RETICULUM METALLOPEPTIDASE 1"/>
    <property type="match status" value="1"/>
</dbReference>
<reference evidence="5 6" key="1">
    <citation type="submission" date="2018-10" db="EMBL/GenBank/DDBJ databases">
        <title>A high-quality apple genome assembly.</title>
        <authorList>
            <person name="Hu J."/>
        </authorList>
    </citation>
    <scope>NUCLEOTIDE SEQUENCE [LARGE SCALE GENOMIC DNA]</scope>
    <source>
        <strain evidence="6">cv. HFTH1</strain>
        <tissue evidence="5">Young leaf</tissue>
    </source>
</reference>
<evidence type="ECO:0000256" key="3">
    <source>
        <dbReference type="ARBA" id="ARBA00022824"/>
    </source>
</evidence>
<protein>
    <recommendedName>
        <fullName evidence="4">Peptidase M28 domain-containing protein</fullName>
    </recommendedName>
</protein>
<sequence>MKWHEKELMSNLTVALFVIIFLLFKIRICFAESQESGQFHPVAHSLSLDLTSLHRSPCSLIQSSLLNIDAHLDRFSEAKVVEDVRVLAHRIDGRQEGCPGLTEAARNHTNIVMSPLASPGAADCGSCVASMLEIARLMVDSGWVLPRPVIFLFNGAEELFLLDSRNLGFPKIWFGIGLEIEIPEIFDLGIRTWFLVRYPIPNQP</sequence>
<comment type="caution">
    <text evidence="5">The sequence shown here is derived from an EMBL/GenBank/DDBJ whole genome shotgun (WGS) entry which is preliminary data.</text>
</comment>
<evidence type="ECO:0000256" key="2">
    <source>
        <dbReference type="ARBA" id="ARBA00004240"/>
    </source>
</evidence>
<evidence type="ECO:0000256" key="1">
    <source>
        <dbReference type="ARBA" id="ARBA00001947"/>
    </source>
</evidence>